<feature type="region of interest" description="Disordered" evidence="2">
    <location>
        <begin position="182"/>
        <end position="216"/>
    </location>
</feature>
<feature type="domain" description="TFIIS N-terminal" evidence="3">
    <location>
        <begin position="73"/>
        <end position="153"/>
    </location>
</feature>
<dbReference type="SUPFAM" id="SSF47676">
    <property type="entry name" value="Conserved domain common to transcription factors TFIIS, elongin A, CRSP70"/>
    <property type="match status" value="1"/>
</dbReference>
<dbReference type="PANTHER" id="PTHR47292:SF1">
    <property type="entry name" value="TRANSCRIPTION ELONGATION FACTOR (TFIIS) FAMILY PROTEIN"/>
    <property type="match status" value="1"/>
</dbReference>
<dbReference type="GO" id="GO:0005634">
    <property type="term" value="C:nucleus"/>
    <property type="evidence" value="ECO:0007669"/>
    <property type="project" value="UniProtKB-SubCell"/>
</dbReference>
<comment type="subcellular location">
    <subcellularLocation>
        <location evidence="1">Nucleus</location>
    </subcellularLocation>
</comment>
<evidence type="ECO:0000313" key="5">
    <source>
        <dbReference type="Proteomes" id="UP001604277"/>
    </source>
</evidence>
<feature type="compositionally biased region" description="Low complexity" evidence="2">
    <location>
        <begin position="746"/>
        <end position="757"/>
    </location>
</feature>
<proteinExistence type="predicted"/>
<dbReference type="AlphaFoldDB" id="A0ABD1UB71"/>
<organism evidence="4 5">
    <name type="scientific">Forsythia ovata</name>
    <dbReference type="NCBI Taxonomy" id="205694"/>
    <lineage>
        <taxon>Eukaryota</taxon>
        <taxon>Viridiplantae</taxon>
        <taxon>Streptophyta</taxon>
        <taxon>Embryophyta</taxon>
        <taxon>Tracheophyta</taxon>
        <taxon>Spermatophyta</taxon>
        <taxon>Magnoliopsida</taxon>
        <taxon>eudicotyledons</taxon>
        <taxon>Gunneridae</taxon>
        <taxon>Pentapetalae</taxon>
        <taxon>asterids</taxon>
        <taxon>lamiids</taxon>
        <taxon>Lamiales</taxon>
        <taxon>Oleaceae</taxon>
        <taxon>Forsythieae</taxon>
        <taxon>Forsythia</taxon>
    </lineage>
</organism>
<name>A0ABD1UB71_9LAMI</name>
<dbReference type="Proteomes" id="UP001604277">
    <property type="component" value="Unassembled WGS sequence"/>
</dbReference>
<gene>
    <name evidence="4" type="ORF">Fot_26154</name>
</gene>
<feature type="region of interest" description="Disordered" evidence="2">
    <location>
        <begin position="718"/>
        <end position="761"/>
    </location>
</feature>
<dbReference type="InterPro" id="IPR017923">
    <property type="entry name" value="TFIIS_N"/>
</dbReference>
<accession>A0ABD1UB71</accession>
<comment type="caution">
    <text evidence="4">The sequence shown here is derived from an EMBL/GenBank/DDBJ whole genome shotgun (WGS) entry which is preliminary data.</text>
</comment>
<keyword evidence="1" id="KW-0539">Nucleus</keyword>
<dbReference type="EMBL" id="JBFOLJ010000007">
    <property type="protein sequence ID" value="KAL2522231.1"/>
    <property type="molecule type" value="Genomic_DNA"/>
</dbReference>
<protein>
    <recommendedName>
        <fullName evidence="3">TFIIS N-terminal domain-containing protein</fullName>
    </recommendedName>
</protein>
<dbReference type="InterPro" id="IPR035441">
    <property type="entry name" value="TFIIS/LEDGF_dom_sf"/>
</dbReference>
<feature type="compositionally biased region" description="Basic and acidic residues" evidence="2">
    <location>
        <begin position="954"/>
        <end position="967"/>
    </location>
</feature>
<feature type="compositionally biased region" description="Basic and acidic residues" evidence="2">
    <location>
        <begin position="500"/>
        <end position="512"/>
    </location>
</feature>
<keyword evidence="5" id="KW-1185">Reference proteome</keyword>
<feature type="region of interest" description="Disordered" evidence="2">
    <location>
        <begin position="500"/>
        <end position="562"/>
    </location>
</feature>
<sequence>MMLEDFFTLTEMNNGLTAPVRVRELLALMEKERDYIAKNVGDATRQWSAVAKTIAATENKDCLDLFVQLDGLQLMDKWLKDAQKFSNETNDSSVEESITHLLGALEKLHVDNVKLVSWGIWTTVEDLLGHNSPKVQHRAKTLFDSWKKDRDNGASSQNVKIVGESLDGGMRVSADIKRDFGQKESSFGDAPLPRESFSEGKHQELTRDDPLPSTSFDALQTNKVEDALASERTLGQSTLSDIPLDHVVSPSFSKAANEIICDTVDPPLCISKGSASSESCSFTVQRKDMGDGQTDFHESEFACEVKQTPNINSSPEKLGTIEESKLLEDGAYTPRSGAAIGLNSVLEASLQKLADASDRDSRQKGFSFDDGKTIDSEGGAVDDGGCANHQRSLSAFRIKEGSDCKSDDDERSWENLKNSRTFVLRIEDTGGIDKLDQHVTGQSGDDLANDYNFVKREIDRDPDKIDKKSKSELDYGIVDPLELARQVAIEVEREVYFREHSFSSPEKVREDEIQQPDSPDTVSRIQSHALEVPHKEEETEPAQSAEASPIQEESGLDADEKNGTQDMETSLVTEVAPEEVNTEKGLCNFDLNLEVCSEDTYCAGNQNSIPVSIVSASRVAGNPGLPVTPLQFEGNLGWKDSAATSVFRPASPRHIHEGDKGKQPQGCFDIDLNVAESEDDRGNLLPVKQGPVYSTLPSMESLAEASSISEHLELDLNRASEDGDVPSDWRTEGQIFPHRNGHHSQSHPSSSSSKQPSLRNFDLNDQPAFLNNWLDHSYFRKSPNNSNVISIMGTKVEVKHKDFVPEALPLPNGRTPELALDINLGRSGSVPGTGSVLYDVPTVYSYNGHAPSPAMPFTSTMYGPGGPIPYMVDSRGAHVVPQIVGSASALQPSFLTMAGSTASNGVWPSRSSLDLNSVLTLEGGSRDPAGLGPFFSTGQSSSNSQPSISSVGGKRKEPDTGWEDKPPFKHHTPPWK</sequence>
<dbReference type="PROSITE" id="PS51319">
    <property type="entry name" value="TFIIS_N"/>
    <property type="match status" value="1"/>
</dbReference>
<feature type="compositionally biased region" description="Low complexity" evidence="2">
    <location>
        <begin position="936"/>
        <end position="950"/>
    </location>
</feature>
<dbReference type="Gene3D" id="1.20.930.10">
    <property type="entry name" value="Conserved domain common to transcription factors TFIIS, elongin A, CRSP70"/>
    <property type="match status" value="1"/>
</dbReference>
<evidence type="ECO:0000256" key="1">
    <source>
        <dbReference type="PROSITE-ProRule" id="PRU00649"/>
    </source>
</evidence>
<feature type="compositionally biased region" description="Basic and acidic residues" evidence="2">
    <location>
        <begin position="718"/>
        <end position="731"/>
    </location>
</feature>
<feature type="compositionally biased region" description="Basic and acidic residues" evidence="2">
    <location>
        <begin position="355"/>
        <end position="375"/>
    </location>
</feature>
<feature type="compositionally biased region" description="Basic and acidic residues" evidence="2">
    <location>
        <begin position="196"/>
        <end position="210"/>
    </location>
</feature>
<dbReference type="Pfam" id="PF08711">
    <property type="entry name" value="Med26"/>
    <property type="match status" value="1"/>
</dbReference>
<evidence type="ECO:0000313" key="4">
    <source>
        <dbReference type="EMBL" id="KAL2522231.1"/>
    </source>
</evidence>
<dbReference type="PANTHER" id="PTHR47292">
    <property type="entry name" value="TRANSCRIPTION ELONGATION FACTOR (TFIIS) FAMILY PROTEIN-RELATED"/>
    <property type="match status" value="1"/>
</dbReference>
<evidence type="ECO:0000259" key="3">
    <source>
        <dbReference type="PROSITE" id="PS51319"/>
    </source>
</evidence>
<evidence type="ECO:0000256" key="2">
    <source>
        <dbReference type="SAM" id="MobiDB-lite"/>
    </source>
</evidence>
<reference evidence="5" key="1">
    <citation type="submission" date="2024-07" db="EMBL/GenBank/DDBJ databases">
        <title>Two chromosome-level genome assemblies of Korean endemic species Abeliophyllum distichum and Forsythia ovata (Oleaceae).</title>
        <authorList>
            <person name="Jang H."/>
        </authorList>
    </citation>
    <scope>NUCLEOTIDE SEQUENCE [LARGE SCALE GENOMIC DNA]</scope>
</reference>
<feature type="compositionally biased region" description="Polar residues" evidence="2">
    <location>
        <begin position="515"/>
        <end position="526"/>
    </location>
</feature>
<feature type="region of interest" description="Disordered" evidence="2">
    <location>
        <begin position="929"/>
        <end position="976"/>
    </location>
</feature>
<feature type="region of interest" description="Disordered" evidence="2">
    <location>
        <begin position="354"/>
        <end position="379"/>
    </location>
</feature>